<organism evidence="6 7">
    <name type="scientific">Durio zibethinus</name>
    <name type="common">Durian</name>
    <dbReference type="NCBI Taxonomy" id="66656"/>
    <lineage>
        <taxon>Eukaryota</taxon>
        <taxon>Viridiplantae</taxon>
        <taxon>Streptophyta</taxon>
        <taxon>Embryophyta</taxon>
        <taxon>Tracheophyta</taxon>
        <taxon>Spermatophyta</taxon>
        <taxon>Magnoliopsida</taxon>
        <taxon>eudicotyledons</taxon>
        <taxon>Gunneridae</taxon>
        <taxon>Pentapetalae</taxon>
        <taxon>rosids</taxon>
        <taxon>malvids</taxon>
        <taxon>Malvales</taxon>
        <taxon>Malvaceae</taxon>
        <taxon>Helicteroideae</taxon>
        <taxon>Durio</taxon>
    </lineage>
</organism>
<keyword evidence="2" id="KW-0611">Plant defense</keyword>
<dbReference type="PRINTS" id="PR00364">
    <property type="entry name" value="DISEASERSIST"/>
</dbReference>
<dbReference type="InterPro" id="IPR055414">
    <property type="entry name" value="LRR_R13L4/SHOC2-like"/>
</dbReference>
<dbReference type="SUPFAM" id="SSF52540">
    <property type="entry name" value="P-loop containing nucleoside triphosphate hydrolases"/>
    <property type="match status" value="1"/>
</dbReference>
<dbReference type="AlphaFoldDB" id="A0A6P5YTK6"/>
<dbReference type="PANTHER" id="PTHR36766:SF61">
    <property type="entry name" value="NB-ARC DOMAIN DISEASE RESISTANCE PROTEIN"/>
    <property type="match status" value="1"/>
</dbReference>
<evidence type="ECO:0000313" key="7">
    <source>
        <dbReference type="RefSeq" id="XP_022743834.1"/>
    </source>
</evidence>
<dbReference type="Proteomes" id="UP000515121">
    <property type="component" value="Unplaced"/>
</dbReference>
<sequence>MDLEQLQKDFQDCLDEKKYLLILDDVWNEDPMKWNELKQLLVGGGSGSKIVVTTRSSQIAEMMGTIAAHYLQGLDEKEALSVFLQFAFKKGEVNQFPNLVKIGEEIVKKCNGVPLVLKTLGSLLGSKTSEHDWKLVRDSEMWKLVEEQNNIFPVLKLSYDELPPHLKQCFALLSVFPKDYAFGSWEVIQFWMAHGLLQTSNENEDLEDIDGSNLEALPRNIGSLKHLRYLHLANSNIKKLPNSICKLQSLETLIIGGEGIEELPKGMRYMISLRMLWMSTRQRVLSENGFEHLKSLRFLAIGNCENLEYLFEGIQNLTSLNTLLIVECKNLISLPHGLKSSTALKHLIIGYCEKLDLNMTLGLEGREKEDDDNQDYLVGSGLRLQTLLIGRLPKLEALPRWLLSASADTLQTLILAECENLTTLSGRQDLTSLETLEIEDCPMLSSLPERMPRLRHLEIERSPILRERCKPEMGEDWAKIAHVSKIWIDDNEISSSKE</sequence>
<evidence type="ECO:0000259" key="5">
    <source>
        <dbReference type="Pfam" id="PF23598"/>
    </source>
</evidence>
<dbReference type="Pfam" id="PF23559">
    <property type="entry name" value="WHD_DRP"/>
    <property type="match status" value="1"/>
</dbReference>
<name>A0A6P5YTK6_DURZI</name>
<dbReference type="InterPro" id="IPR032675">
    <property type="entry name" value="LRR_dom_sf"/>
</dbReference>
<dbReference type="GO" id="GO:0043531">
    <property type="term" value="F:ADP binding"/>
    <property type="evidence" value="ECO:0007669"/>
    <property type="project" value="InterPro"/>
</dbReference>
<keyword evidence="6" id="KW-1185">Reference proteome</keyword>
<evidence type="ECO:0000256" key="1">
    <source>
        <dbReference type="ARBA" id="ARBA00022737"/>
    </source>
</evidence>
<dbReference type="InterPro" id="IPR042197">
    <property type="entry name" value="Apaf_helical"/>
</dbReference>
<dbReference type="GO" id="GO:0006952">
    <property type="term" value="P:defense response"/>
    <property type="evidence" value="ECO:0007669"/>
    <property type="project" value="UniProtKB-KW"/>
</dbReference>
<dbReference type="Gene3D" id="3.80.10.10">
    <property type="entry name" value="Ribonuclease Inhibitor"/>
    <property type="match status" value="2"/>
</dbReference>
<feature type="domain" description="Disease resistance R13L4/SHOC-2-like LRR" evidence="5">
    <location>
        <begin position="219"/>
        <end position="415"/>
    </location>
</feature>
<evidence type="ECO:0000256" key="2">
    <source>
        <dbReference type="ARBA" id="ARBA00022821"/>
    </source>
</evidence>
<feature type="domain" description="NB-ARC" evidence="3">
    <location>
        <begin position="5"/>
        <end position="90"/>
    </location>
</feature>
<dbReference type="GeneID" id="111294705"/>
<dbReference type="InterPro" id="IPR027417">
    <property type="entry name" value="P-loop_NTPase"/>
</dbReference>
<gene>
    <name evidence="7" type="primary">LOC111294705</name>
</gene>
<dbReference type="KEGG" id="dzi:111294705"/>
<accession>A0A6P5YTK6</accession>
<dbReference type="Pfam" id="PF23598">
    <property type="entry name" value="LRR_14"/>
    <property type="match status" value="1"/>
</dbReference>
<dbReference type="InterPro" id="IPR002182">
    <property type="entry name" value="NB-ARC"/>
</dbReference>
<proteinExistence type="predicted"/>
<dbReference type="SUPFAM" id="SSF52058">
    <property type="entry name" value="L domain-like"/>
    <property type="match status" value="1"/>
</dbReference>
<evidence type="ECO:0000313" key="6">
    <source>
        <dbReference type="Proteomes" id="UP000515121"/>
    </source>
</evidence>
<evidence type="ECO:0000259" key="3">
    <source>
        <dbReference type="Pfam" id="PF00931"/>
    </source>
</evidence>
<feature type="domain" description="Disease resistance protein winged helix" evidence="4">
    <location>
        <begin position="175"/>
        <end position="214"/>
    </location>
</feature>
<dbReference type="InterPro" id="IPR058922">
    <property type="entry name" value="WHD_DRP"/>
</dbReference>
<evidence type="ECO:0000259" key="4">
    <source>
        <dbReference type="Pfam" id="PF23559"/>
    </source>
</evidence>
<dbReference type="RefSeq" id="XP_022743834.1">
    <property type="nucleotide sequence ID" value="XM_022888099.1"/>
</dbReference>
<keyword evidence="1" id="KW-0677">Repeat</keyword>
<dbReference type="Gene3D" id="3.40.50.300">
    <property type="entry name" value="P-loop containing nucleotide triphosphate hydrolases"/>
    <property type="match status" value="1"/>
</dbReference>
<protein>
    <submittedName>
        <fullName evidence="7">Disease resistance protein RGA4</fullName>
    </submittedName>
</protein>
<dbReference type="PANTHER" id="PTHR36766">
    <property type="entry name" value="PLANT BROAD-SPECTRUM MILDEW RESISTANCE PROTEIN RPW8"/>
    <property type="match status" value="1"/>
</dbReference>
<reference evidence="7" key="1">
    <citation type="submission" date="2025-08" db="UniProtKB">
        <authorList>
            <consortium name="RefSeq"/>
        </authorList>
    </citation>
    <scope>IDENTIFICATION</scope>
    <source>
        <tissue evidence="7">Fruit stalk</tissue>
    </source>
</reference>
<dbReference type="Gene3D" id="1.10.8.430">
    <property type="entry name" value="Helical domain of apoptotic protease-activating factors"/>
    <property type="match status" value="1"/>
</dbReference>
<dbReference type="OrthoDB" id="1001738at2759"/>
<dbReference type="Pfam" id="PF00931">
    <property type="entry name" value="NB-ARC"/>
    <property type="match status" value="1"/>
</dbReference>